<dbReference type="PANTHER" id="PTHR43081:SF1">
    <property type="entry name" value="ADENYLATE CYCLASE, TERMINAL-DIFFERENTIATION SPECIFIC"/>
    <property type="match status" value="1"/>
</dbReference>
<dbReference type="GO" id="GO:0035556">
    <property type="term" value="P:intracellular signal transduction"/>
    <property type="evidence" value="ECO:0007669"/>
    <property type="project" value="InterPro"/>
</dbReference>
<organism evidence="2">
    <name type="scientific">marine sediment metagenome</name>
    <dbReference type="NCBI Taxonomy" id="412755"/>
    <lineage>
        <taxon>unclassified sequences</taxon>
        <taxon>metagenomes</taxon>
        <taxon>ecological metagenomes</taxon>
    </lineage>
</organism>
<feature type="domain" description="Guanylate cyclase" evidence="1">
    <location>
        <begin position="1"/>
        <end position="42"/>
    </location>
</feature>
<name>X1ENB8_9ZZZZ</name>
<reference evidence="2" key="1">
    <citation type="journal article" date="2014" name="Front. Microbiol.">
        <title>High frequency of phylogenetically diverse reductive dehalogenase-homologous genes in deep subseafloor sedimentary metagenomes.</title>
        <authorList>
            <person name="Kawai M."/>
            <person name="Futagami T."/>
            <person name="Toyoda A."/>
            <person name="Takaki Y."/>
            <person name="Nishi S."/>
            <person name="Hori S."/>
            <person name="Arai W."/>
            <person name="Tsubouchi T."/>
            <person name="Morono Y."/>
            <person name="Uchiyama I."/>
            <person name="Ito T."/>
            <person name="Fujiyama A."/>
            <person name="Inagaki F."/>
            <person name="Takami H."/>
        </authorList>
    </citation>
    <scope>NUCLEOTIDE SEQUENCE</scope>
    <source>
        <strain evidence="2">Expedition CK06-06</strain>
    </source>
</reference>
<comment type="caution">
    <text evidence="2">The sequence shown here is derived from an EMBL/GenBank/DDBJ whole genome shotgun (WGS) entry which is preliminary data.</text>
</comment>
<dbReference type="EMBL" id="BARU01011860">
    <property type="protein sequence ID" value="GAH34042.1"/>
    <property type="molecule type" value="Genomic_DNA"/>
</dbReference>
<dbReference type="InterPro" id="IPR001054">
    <property type="entry name" value="A/G_cyclase"/>
</dbReference>
<dbReference type="PANTHER" id="PTHR43081">
    <property type="entry name" value="ADENYLATE CYCLASE, TERMINAL-DIFFERENTIATION SPECIFIC-RELATED"/>
    <property type="match status" value="1"/>
</dbReference>
<proteinExistence type="predicted"/>
<dbReference type="SUPFAM" id="SSF55073">
    <property type="entry name" value="Nucleotide cyclase"/>
    <property type="match status" value="1"/>
</dbReference>
<dbReference type="CDD" id="cd07302">
    <property type="entry name" value="CHD"/>
    <property type="match status" value="1"/>
</dbReference>
<protein>
    <recommendedName>
        <fullName evidence="1">Guanylate cyclase domain-containing protein</fullName>
    </recommendedName>
</protein>
<dbReference type="AlphaFoldDB" id="X1ENB8"/>
<sequence length="106" mass="12268">MPRFRIGIGINYGNVTVGNIGSERKMDYTVIGDMVNLASRLENLTKVYRQELIFSESVYEKVKNDLACRLLDKVVVRGKTHGERIYTAKKKLQEKERHGWAYHHEG</sequence>
<accession>X1ENB8</accession>
<evidence type="ECO:0000313" key="2">
    <source>
        <dbReference type="EMBL" id="GAH34042.1"/>
    </source>
</evidence>
<evidence type="ECO:0000259" key="1">
    <source>
        <dbReference type="PROSITE" id="PS50125"/>
    </source>
</evidence>
<dbReference type="Gene3D" id="3.30.70.1230">
    <property type="entry name" value="Nucleotide cyclase"/>
    <property type="match status" value="1"/>
</dbReference>
<feature type="non-terminal residue" evidence="2">
    <location>
        <position position="106"/>
    </location>
</feature>
<dbReference type="InterPro" id="IPR029787">
    <property type="entry name" value="Nucleotide_cyclase"/>
</dbReference>
<gene>
    <name evidence="2" type="ORF">S03H2_22118</name>
</gene>
<dbReference type="GO" id="GO:0006171">
    <property type="term" value="P:cAMP biosynthetic process"/>
    <property type="evidence" value="ECO:0007669"/>
    <property type="project" value="TreeGrafter"/>
</dbReference>
<dbReference type="InterPro" id="IPR050697">
    <property type="entry name" value="Adenylyl/Guanylyl_Cyclase_3/4"/>
</dbReference>
<dbReference type="Pfam" id="PF00211">
    <property type="entry name" value="Guanylate_cyc"/>
    <property type="match status" value="1"/>
</dbReference>
<dbReference type="PROSITE" id="PS50125">
    <property type="entry name" value="GUANYLATE_CYCLASE_2"/>
    <property type="match status" value="1"/>
</dbReference>